<dbReference type="EMBL" id="CP084167">
    <property type="protein sequence ID" value="UJG43555.1"/>
    <property type="molecule type" value="Genomic_DNA"/>
</dbReference>
<dbReference type="PANTHER" id="PTHR43479">
    <property type="entry name" value="ACREF/ENVCD OPERON REPRESSOR-RELATED"/>
    <property type="match status" value="1"/>
</dbReference>
<dbReference type="PRINTS" id="PR00455">
    <property type="entry name" value="HTHTETR"/>
</dbReference>
<feature type="domain" description="HTH tetR-type" evidence="2">
    <location>
        <begin position="21"/>
        <end position="65"/>
    </location>
</feature>
<dbReference type="AlphaFoldDB" id="A0A9Y1FNL5"/>
<dbReference type="InterPro" id="IPR023772">
    <property type="entry name" value="DNA-bd_HTH_TetR-type_CS"/>
</dbReference>
<evidence type="ECO:0000259" key="2">
    <source>
        <dbReference type="Pfam" id="PF00440"/>
    </source>
</evidence>
<evidence type="ECO:0000313" key="3">
    <source>
        <dbReference type="EMBL" id="UJG43555.1"/>
    </source>
</evidence>
<dbReference type="SUPFAM" id="SSF48498">
    <property type="entry name" value="Tetracyclin repressor-like, C-terminal domain"/>
    <property type="match status" value="1"/>
</dbReference>
<proteinExistence type="predicted"/>
<gene>
    <name evidence="3" type="ORF">K9W46_14450</name>
</gene>
<keyword evidence="1" id="KW-0238">DNA-binding</keyword>
<evidence type="ECO:0000256" key="1">
    <source>
        <dbReference type="ARBA" id="ARBA00023125"/>
    </source>
</evidence>
<dbReference type="PROSITE" id="PS01081">
    <property type="entry name" value="HTH_TETR_1"/>
    <property type="match status" value="1"/>
</dbReference>
<reference evidence="3" key="1">
    <citation type="journal article" date="2022" name="Nat. Microbiol.">
        <title>Unique mobile elements and scalable gene flow at the prokaryote-eukaryote boundary revealed by circularized Asgard archaea genomes.</title>
        <authorList>
            <person name="Wu F."/>
            <person name="Speth D.R."/>
            <person name="Philosof A."/>
            <person name="Cremiere A."/>
            <person name="Narayanan A."/>
            <person name="Barco R.A."/>
            <person name="Connon S.A."/>
            <person name="Amend J.P."/>
            <person name="Antoshechkin I.A."/>
            <person name="Orphan V.J."/>
        </authorList>
    </citation>
    <scope>NUCLEOTIDE SEQUENCE</scope>
    <source>
        <strain evidence="3">PR6</strain>
    </source>
</reference>
<dbReference type="InterPro" id="IPR001647">
    <property type="entry name" value="HTH_TetR"/>
</dbReference>
<dbReference type="InterPro" id="IPR050624">
    <property type="entry name" value="HTH-type_Tx_Regulator"/>
</dbReference>
<dbReference type="InterPro" id="IPR036271">
    <property type="entry name" value="Tet_transcr_reg_TetR-rel_C_sf"/>
</dbReference>
<protein>
    <submittedName>
        <fullName evidence="3">TetR/AcrR family transcriptional regulator</fullName>
    </submittedName>
</protein>
<accession>A0A9Y1FNL5</accession>
<sequence length="212" mass="25191">MRKNKKEEHKWLKKEERKERILRTAIELFSKKGVAYTTMKDIAEEEGVSEALVYKYFRNKTEIFETIIKTGIELSNKMWTQFGEKIDELSENPYETLYKVSLEFWNFALKFRKILLILYKEFHNPELRPIFEELAQSTIALEKLTEFFRICQEKGKIRQDVRAKTLAFLFISSSRPALGATGYLEKGFKIENNEIEENIREILTILFQGIKK</sequence>
<dbReference type="GO" id="GO:0003677">
    <property type="term" value="F:DNA binding"/>
    <property type="evidence" value="ECO:0007669"/>
    <property type="project" value="UniProtKB-KW"/>
</dbReference>
<organism evidence="3">
    <name type="scientific">Candidatus Heimdallarchaeum endolithica</name>
    <dbReference type="NCBI Taxonomy" id="2876572"/>
    <lineage>
        <taxon>Archaea</taxon>
        <taxon>Promethearchaeati</taxon>
        <taxon>Candidatus Heimdallarchaeota</taxon>
        <taxon>Candidatus Heimdallarchaeia (ex Rinke et al. 2021) (nom. nud.)</taxon>
        <taxon>Candidatus Heimdallarchaeales</taxon>
        <taxon>Candidatus Heimdallarchaeaceae</taxon>
        <taxon>Candidatus Heimdallarchaeum</taxon>
    </lineage>
</organism>
<dbReference type="Gene3D" id="1.10.357.10">
    <property type="entry name" value="Tetracycline Repressor, domain 2"/>
    <property type="match status" value="1"/>
</dbReference>
<dbReference type="PANTHER" id="PTHR43479:SF11">
    <property type="entry name" value="ACREF_ENVCD OPERON REPRESSOR-RELATED"/>
    <property type="match status" value="1"/>
</dbReference>
<dbReference type="Pfam" id="PF00440">
    <property type="entry name" value="TetR_N"/>
    <property type="match status" value="1"/>
</dbReference>
<dbReference type="SUPFAM" id="SSF46689">
    <property type="entry name" value="Homeodomain-like"/>
    <property type="match status" value="1"/>
</dbReference>
<dbReference type="Proteomes" id="UP001200513">
    <property type="component" value="Chromosome"/>
</dbReference>
<dbReference type="InterPro" id="IPR009057">
    <property type="entry name" value="Homeodomain-like_sf"/>
</dbReference>
<name>A0A9Y1FNL5_9ARCH</name>